<protein>
    <submittedName>
        <fullName evidence="2">Uncharacterized protein</fullName>
    </submittedName>
</protein>
<proteinExistence type="predicted"/>
<accession>F2R7J0</accession>
<dbReference type="EMBL" id="FR845719">
    <property type="protein sequence ID" value="CCA56275.1"/>
    <property type="molecule type" value="Genomic_DNA"/>
</dbReference>
<dbReference type="KEGG" id="sve:SVEN_2989"/>
<dbReference type="Proteomes" id="UP000006854">
    <property type="component" value="Chromosome"/>
</dbReference>
<evidence type="ECO:0000256" key="1">
    <source>
        <dbReference type="SAM" id="MobiDB-lite"/>
    </source>
</evidence>
<evidence type="ECO:0000313" key="3">
    <source>
        <dbReference type="Proteomes" id="UP000006854"/>
    </source>
</evidence>
<feature type="region of interest" description="Disordered" evidence="1">
    <location>
        <begin position="1"/>
        <end position="33"/>
    </location>
</feature>
<dbReference type="AlphaFoldDB" id="F2R7J0"/>
<dbReference type="HOGENOM" id="CLU_3384176_0_0_11"/>
<evidence type="ECO:0000313" key="2">
    <source>
        <dbReference type="EMBL" id="CCA56275.1"/>
    </source>
</evidence>
<keyword evidence="3" id="KW-1185">Reference proteome</keyword>
<name>F2R7J0_STRVP</name>
<dbReference type="STRING" id="953739.SVEN_2989"/>
<reference evidence="2 3" key="1">
    <citation type="journal article" date="2011" name="BMC Genomics">
        <title>Genome-wide analysis of the role of GlnR in Streptomyces venezuelae provides new insights into global nitrogen regulation in actinomycetes.</title>
        <authorList>
            <person name="Pullan S.T."/>
            <person name="Bibb M.J."/>
            <person name="Merrick M."/>
        </authorList>
    </citation>
    <scope>NUCLEOTIDE SEQUENCE [LARGE SCALE GENOMIC DNA]</scope>
    <source>
        <strain evidence="2">ATCC 10712</strain>
    </source>
</reference>
<organism evidence="2 3">
    <name type="scientific">Streptomyces venezuelae (strain ATCC 10712 / CBS 650.69 / DSM 40230 / JCM 4526 / NBRC 13096 / PD 04745)</name>
    <dbReference type="NCBI Taxonomy" id="953739"/>
    <lineage>
        <taxon>Bacteria</taxon>
        <taxon>Bacillati</taxon>
        <taxon>Actinomycetota</taxon>
        <taxon>Actinomycetes</taxon>
        <taxon>Kitasatosporales</taxon>
        <taxon>Streptomycetaceae</taxon>
        <taxon>Streptomyces</taxon>
    </lineage>
</organism>
<gene>
    <name evidence="2" type="ordered locus">SVEN_2989</name>
</gene>
<sequence>MGNPTVRPLGRPLRQSVPLDGGRRPAPTAEVTG</sequence>